<evidence type="ECO:0000256" key="7">
    <source>
        <dbReference type="SAM" id="Phobius"/>
    </source>
</evidence>
<dbReference type="PATRIC" id="fig|483937.3.peg.2505"/>
<protein>
    <submittedName>
        <fullName evidence="9">Dolichol monophosphate mannose synthase</fullName>
    </submittedName>
</protein>
<dbReference type="GO" id="GO:0016757">
    <property type="term" value="F:glycosyltransferase activity"/>
    <property type="evidence" value="ECO:0007669"/>
    <property type="project" value="UniProtKB-KW"/>
</dbReference>
<keyword evidence="10" id="KW-1185">Reference proteome</keyword>
<dbReference type="GO" id="GO:0005886">
    <property type="term" value="C:plasma membrane"/>
    <property type="evidence" value="ECO:0007669"/>
    <property type="project" value="TreeGrafter"/>
</dbReference>
<gene>
    <name evidence="9" type="ORF">AMQ84_12550</name>
</gene>
<organism evidence="9 10">
    <name type="scientific">Paenibacillus riograndensis</name>
    <dbReference type="NCBI Taxonomy" id="483937"/>
    <lineage>
        <taxon>Bacteria</taxon>
        <taxon>Bacillati</taxon>
        <taxon>Bacillota</taxon>
        <taxon>Bacilli</taxon>
        <taxon>Bacillales</taxon>
        <taxon>Paenibacillaceae</taxon>
        <taxon>Paenibacillus</taxon>
        <taxon>Paenibacillus sonchi group</taxon>
    </lineage>
</organism>
<comment type="subcellular location">
    <subcellularLocation>
        <location evidence="1">Membrane</location>
        <topology evidence="1">Multi-pass membrane protein</topology>
    </subcellularLocation>
</comment>
<dbReference type="EMBL" id="LIRB01000126">
    <property type="protein sequence ID" value="KWX77319.1"/>
    <property type="molecule type" value="Genomic_DNA"/>
</dbReference>
<feature type="transmembrane region" description="Helical" evidence="7">
    <location>
        <begin position="229"/>
        <end position="251"/>
    </location>
</feature>
<feature type="domain" description="Glycosyltransferase 2-like" evidence="8">
    <location>
        <begin position="5"/>
        <end position="143"/>
    </location>
</feature>
<dbReference type="InterPro" id="IPR050256">
    <property type="entry name" value="Glycosyltransferase_2"/>
</dbReference>
<dbReference type="RefSeq" id="WP_060860632.1">
    <property type="nucleotide sequence ID" value="NZ_LIRB01000126.1"/>
</dbReference>
<dbReference type="Gene3D" id="3.90.550.10">
    <property type="entry name" value="Spore Coat Polysaccharide Biosynthesis Protein SpsA, Chain A"/>
    <property type="match status" value="1"/>
</dbReference>
<sequence length="309" mass="35433">MKTISIVTPCYNEEENVQELYTQVKAVFAEMPGYVYEHIFIDNASKDKTVTILKEIAKEDPNAKIIVNSRNFGHIRSPYHALLQAEGDAVILLVADLQDPPEMIKDFLTKWEEGFNVVLGVKTESHESKAMFAIRKMYYNFINRVSEIELTKNNTGFGLYDKKIIEILKEINDPYPYFRGLISDIGFESYKIEYTQPVRKRGITKNNFYTLYDIAMLGITNHSKIPLRLAAMLGFTMSALSLLVALGYFLAKLIFWNYFSMGTAPLIIGLFLFSSVQLFFIGIIGEYIGSIHTQVLKRPLVVERERINF</sequence>
<keyword evidence="6 7" id="KW-0472">Membrane</keyword>
<keyword evidence="3" id="KW-0808">Transferase</keyword>
<evidence type="ECO:0000313" key="9">
    <source>
        <dbReference type="EMBL" id="KWX77319.1"/>
    </source>
</evidence>
<evidence type="ECO:0000259" key="8">
    <source>
        <dbReference type="Pfam" id="PF00535"/>
    </source>
</evidence>
<comment type="caution">
    <text evidence="9">The sequence shown here is derived from an EMBL/GenBank/DDBJ whole genome shotgun (WGS) entry which is preliminary data.</text>
</comment>
<dbReference type="PANTHER" id="PTHR48090:SF1">
    <property type="entry name" value="PROPHAGE BACTOPRENOL GLUCOSYL TRANSFERASE HOMOLOG"/>
    <property type="match status" value="1"/>
</dbReference>
<proteinExistence type="predicted"/>
<dbReference type="AlphaFoldDB" id="A0A132U125"/>
<dbReference type="OrthoDB" id="9807778at2"/>
<evidence type="ECO:0000256" key="1">
    <source>
        <dbReference type="ARBA" id="ARBA00004141"/>
    </source>
</evidence>
<evidence type="ECO:0000313" key="10">
    <source>
        <dbReference type="Proteomes" id="UP000070475"/>
    </source>
</evidence>
<dbReference type="InterPro" id="IPR029044">
    <property type="entry name" value="Nucleotide-diphossugar_trans"/>
</dbReference>
<accession>A0A132U125</accession>
<keyword evidence="5 7" id="KW-1133">Transmembrane helix</keyword>
<dbReference type="InterPro" id="IPR001173">
    <property type="entry name" value="Glyco_trans_2-like"/>
</dbReference>
<name>A0A132U125_9BACL</name>
<evidence type="ECO:0000256" key="2">
    <source>
        <dbReference type="ARBA" id="ARBA00022676"/>
    </source>
</evidence>
<feature type="transmembrane region" description="Helical" evidence="7">
    <location>
        <begin position="263"/>
        <end position="288"/>
    </location>
</feature>
<evidence type="ECO:0000256" key="6">
    <source>
        <dbReference type="ARBA" id="ARBA00023136"/>
    </source>
</evidence>
<dbReference type="Proteomes" id="UP000070475">
    <property type="component" value="Unassembled WGS sequence"/>
</dbReference>
<dbReference type="Pfam" id="PF00535">
    <property type="entry name" value="Glycos_transf_2"/>
    <property type="match status" value="1"/>
</dbReference>
<dbReference type="CDD" id="cd04187">
    <property type="entry name" value="DPM1_like_bac"/>
    <property type="match status" value="1"/>
</dbReference>
<keyword evidence="4 7" id="KW-0812">Transmembrane</keyword>
<dbReference type="PANTHER" id="PTHR48090">
    <property type="entry name" value="UNDECAPRENYL-PHOSPHATE 4-DEOXY-4-FORMAMIDO-L-ARABINOSE TRANSFERASE-RELATED"/>
    <property type="match status" value="1"/>
</dbReference>
<reference evidence="9 10" key="1">
    <citation type="submission" date="2015-08" db="EMBL/GenBank/DDBJ databases">
        <title>Genomes of Paenibacillus riograndensis.</title>
        <authorList>
            <person name="Sant'Anna F.H."/>
            <person name="Souza R."/>
            <person name="Ambrosini A."/>
            <person name="Bach E."/>
            <person name="Fernandes G."/>
            <person name="Balsanelli E."/>
            <person name="Baura V.A."/>
            <person name="Pedrosa F.O."/>
            <person name="Souza E.M."/>
            <person name="Passaglia L."/>
        </authorList>
    </citation>
    <scope>NUCLEOTIDE SEQUENCE [LARGE SCALE GENOMIC DNA]</scope>
    <source>
        <strain evidence="9 10">CAS34</strain>
    </source>
</reference>
<evidence type="ECO:0000256" key="5">
    <source>
        <dbReference type="ARBA" id="ARBA00022989"/>
    </source>
</evidence>
<evidence type="ECO:0000256" key="4">
    <source>
        <dbReference type="ARBA" id="ARBA00022692"/>
    </source>
</evidence>
<dbReference type="SUPFAM" id="SSF53448">
    <property type="entry name" value="Nucleotide-diphospho-sugar transferases"/>
    <property type="match status" value="1"/>
</dbReference>
<evidence type="ECO:0000256" key="3">
    <source>
        <dbReference type="ARBA" id="ARBA00022679"/>
    </source>
</evidence>
<keyword evidence="2" id="KW-0328">Glycosyltransferase</keyword>